<evidence type="ECO:0000256" key="9">
    <source>
        <dbReference type="SAM" id="MobiDB-lite"/>
    </source>
</evidence>
<keyword evidence="13" id="KW-1185">Reference proteome</keyword>
<dbReference type="PANTHER" id="PTHR24012">
    <property type="entry name" value="RNA BINDING PROTEIN"/>
    <property type="match status" value="1"/>
</dbReference>
<evidence type="ECO:0000256" key="5">
    <source>
        <dbReference type="ARBA" id="ARBA00022737"/>
    </source>
</evidence>
<dbReference type="PROSITE" id="PS50102">
    <property type="entry name" value="RRM"/>
    <property type="match status" value="3"/>
</dbReference>
<name>A0AA35R7M0_GEOBA</name>
<keyword evidence="7" id="KW-0539">Nucleus</keyword>
<proteinExistence type="inferred from homology"/>
<dbReference type="InterPro" id="IPR002004">
    <property type="entry name" value="PABP_HYD_C"/>
</dbReference>
<feature type="compositionally biased region" description="Polar residues" evidence="9">
    <location>
        <begin position="445"/>
        <end position="464"/>
    </location>
</feature>
<feature type="domain" description="RRM" evidence="10">
    <location>
        <begin position="267"/>
        <end position="344"/>
    </location>
</feature>
<evidence type="ECO:0000256" key="6">
    <source>
        <dbReference type="ARBA" id="ARBA00022884"/>
    </source>
</evidence>
<gene>
    <name evidence="12" type="ORF">GBAR_LOCUS4319</name>
</gene>
<evidence type="ECO:0000313" key="12">
    <source>
        <dbReference type="EMBL" id="CAI8005611.1"/>
    </source>
</evidence>
<dbReference type="PROSITE" id="PS51309">
    <property type="entry name" value="PABC"/>
    <property type="match status" value="1"/>
</dbReference>
<dbReference type="CDD" id="cd12380">
    <property type="entry name" value="RRM3_I_PABPs"/>
    <property type="match status" value="1"/>
</dbReference>
<dbReference type="SMART" id="SM00517">
    <property type="entry name" value="PolyA"/>
    <property type="match status" value="1"/>
</dbReference>
<dbReference type="InterPro" id="IPR036053">
    <property type="entry name" value="PABP-dom"/>
</dbReference>
<dbReference type="Pfam" id="PF00658">
    <property type="entry name" value="MLLE"/>
    <property type="match status" value="1"/>
</dbReference>
<keyword evidence="5" id="KW-0677">Repeat</keyword>
<dbReference type="GO" id="GO:0005634">
    <property type="term" value="C:nucleus"/>
    <property type="evidence" value="ECO:0007669"/>
    <property type="project" value="UniProtKB-SubCell"/>
</dbReference>
<feature type="domain" description="PABC" evidence="11">
    <location>
        <begin position="488"/>
        <end position="565"/>
    </location>
</feature>
<dbReference type="FunFam" id="3.30.70.330:FF:000021">
    <property type="entry name" value="Polyadenylate-binding protein"/>
    <property type="match status" value="1"/>
</dbReference>
<evidence type="ECO:0000256" key="1">
    <source>
        <dbReference type="ARBA" id="ARBA00004123"/>
    </source>
</evidence>
<dbReference type="GO" id="GO:0003723">
    <property type="term" value="F:RNA binding"/>
    <property type="evidence" value="ECO:0007669"/>
    <property type="project" value="UniProtKB-UniRule"/>
</dbReference>
<dbReference type="SMART" id="SM00361">
    <property type="entry name" value="RRM_1"/>
    <property type="match status" value="2"/>
</dbReference>
<sequence length="590" mass="66098">MTMLMPSGGANYPIASLYVGDLHSDVNEAMLFEKFNQAGRVLSIRVCRDVITRRSLGYAYVNFEKPAYAERALDTMNFDSLKGRPMRIMWSQRDPALRRSGVGNIFIKNLDKGIDNKALYDTFSAFGNILSCKVVYDGNGMFVGKFISRKDRLRDFGHDQRFTNVYVKNFGEEFDDEQLFNMFGKFGKILSSKVMMDLGSGRSRGFGFVSFDSHEAAMKAVDDLNGAAINGHVIYCGRAQKRKERQAELQRRFEAEKMERYSKYQGVNLYVKNLEDEVDDERLRKEFSKFGNITSAKIMSDEVGVSKGFGFVCFSSPEEATKAVTEMNGRIIVSKPLYVALAQRKEERQAHLANLRLQRIARTGMPPNQIQVFPQMYIAQPPGQRAFYPHQTFAATRPWHQNQMQGVRAPFYGGGGGGPSRNRPVGPRGGMNMGARMNAPRMPNQRLNQQPMGGQRVKFTSSARNPPGPPPQTQVPQTQPDVAPENHPSQTLLASLAQATTQQQKQIIGEHLYREIYSMHADLAGKITGMLLEMDNSELLHMLEVPESLKSKVEEAVTVLRDHQTKEQDGQQVPGVGGMQATVPLAPIEA</sequence>
<dbReference type="Proteomes" id="UP001174909">
    <property type="component" value="Unassembled WGS sequence"/>
</dbReference>
<dbReference type="InterPro" id="IPR035979">
    <property type="entry name" value="RBD_domain_sf"/>
</dbReference>
<dbReference type="FunFam" id="3.30.70.330:FF:000651">
    <property type="entry name" value="Poly(A) binding protein cytoplasmic 1 like"/>
    <property type="match status" value="1"/>
</dbReference>
<organism evidence="12 13">
    <name type="scientific">Geodia barretti</name>
    <name type="common">Barrett's horny sponge</name>
    <dbReference type="NCBI Taxonomy" id="519541"/>
    <lineage>
        <taxon>Eukaryota</taxon>
        <taxon>Metazoa</taxon>
        <taxon>Porifera</taxon>
        <taxon>Demospongiae</taxon>
        <taxon>Heteroscleromorpha</taxon>
        <taxon>Tetractinellida</taxon>
        <taxon>Astrophorina</taxon>
        <taxon>Geodiidae</taxon>
        <taxon>Geodia</taxon>
    </lineage>
</organism>
<comment type="caution">
    <text evidence="12">The sequence shown here is derived from an EMBL/GenBank/DDBJ whole genome shotgun (WGS) entry which is preliminary data.</text>
</comment>
<reference evidence="12" key="1">
    <citation type="submission" date="2023-03" db="EMBL/GenBank/DDBJ databases">
        <authorList>
            <person name="Steffen K."/>
            <person name="Cardenas P."/>
        </authorList>
    </citation>
    <scope>NUCLEOTIDE SEQUENCE</scope>
</reference>
<dbReference type="EMBL" id="CASHTH010000622">
    <property type="protein sequence ID" value="CAI8005611.1"/>
    <property type="molecule type" value="Genomic_DNA"/>
</dbReference>
<dbReference type="Gene3D" id="1.10.1900.10">
    <property type="entry name" value="c-terminal domain of poly(a) binding protein"/>
    <property type="match status" value="1"/>
</dbReference>
<evidence type="ECO:0000256" key="4">
    <source>
        <dbReference type="ARBA" id="ARBA00022490"/>
    </source>
</evidence>
<dbReference type="InterPro" id="IPR003954">
    <property type="entry name" value="RRM_euk-type"/>
</dbReference>
<feature type="domain" description="RRM" evidence="10">
    <location>
        <begin position="15"/>
        <end position="93"/>
    </location>
</feature>
<feature type="domain" description="RRM" evidence="10">
    <location>
        <begin position="163"/>
        <end position="241"/>
    </location>
</feature>
<dbReference type="InterPro" id="IPR012677">
    <property type="entry name" value="Nucleotide-bd_a/b_plait_sf"/>
</dbReference>
<comment type="subcellular location">
    <subcellularLocation>
        <location evidence="2">Cytoplasm</location>
    </subcellularLocation>
    <subcellularLocation>
        <location evidence="1">Nucleus</location>
    </subcellularLocation>
</comment>
<feature type="region of interest" description="Disordered" evidence="9">
    <location>
        <begin position="411"/>
        <end position="487"/>
    </location>
</feature>
<keyword evidence="6 8" id="KW-0694">RNA-binding</keyword>
<dbReference type="Gene3D" id="3.30.70.330">
    <property type="match status" value="4"/>
</dbReference>
<dbReference type="SUPFAM" id="SSF54928">
    <property type="entry name" value="RNA-binding domain, RBD"/>
    <property type="match status" value="2"/>
</dbReference>
<dbReference type="CDD" id="cd12378">
    <property type="entry name" value="RRM1_I_PABPs"/>
    <property type="match status" value="1"/>
</dbReference>
<evidence type="ECO:0000256" key="3">
    <source>
        <dbReference type="ARBA" id="ARBA00008557"/>
    </source>
</evidence>
<dbReference type="Pfam" id="PF00076">
    <property type="entry name" value="RRM_1"/>
    <property type="match status" value="4"/>
</dbReference>
<comment type="similarity">
    <text evidence="3">Belongs to the polyadenylate-binding protein type-1 family.</text>
</comment>
<dbReference type="InterPro" id="IPR034364">
    <property type="entry name" value="PABP_RRM1"/>
</dbReference>
<evidence type="ECO:0000259" key="11">
    <source>
        <dbReference type="PROSITE" id="PS51309"/>
    </source>
</evidence>
<dbReference type="FunFam" id="1.10.1900.10:FF:000004">
    <property type="entry name" value="Polyadenylate-binding protein"/>
    <property type="match status" value="1"/>
</dbReference>
<evidence type="ECO:0000259" key="10">
    <source>
        <dbReference type="PROSITE" id="PS50102"/>
    </source>
</evidence>
<dbReference type="SMART" id="SM00360">
    <property type="entry name" value="RRM"/>
    <property type="match status" value="4"/>
</dbReference>
<evidence type="ECO:0000313" key="13">
    <source>
        <dbReference type="Proteomes" id="UP001174909"/>
    </source>
</evidence>
<evidence type="ECO:0000256" key="8">
    <source>
        <dbReference type="PROSITE-ProRule" id="PRU00176"/>
    </source>
</evidence>
<keyword evidence="4" id="KW-0963">Cytoplasm</keyword>
<protein>
    <submittedName>
        <fullName evidence="12">Polyadenylate-binding protein 1</fullName>
    </submittedName>
</protein>
<dbReference type="AlphaFoldDB" id="A0AA35R7M0"/>
<dbReference type="GO" id="GO:0005737">
    <property type="term" value="C:cytoplasm"/>
    <property type="evidence" value="ECO:0007669"/>
    <property type="project" value="UniProtKB-SubCell"/>
</dbReference>
<dbReference type="CDD" id="cd12381">
    <property type="entry name" value="RRM4_I_PABPs"/>
    <property type="match status" value="1"/>
</dbReference>
<accession>A0AA35R7M0</accession>
<dbReference type="SUPFAM" id="SSF63570">
    <property type="entry name" value="PABC (PABP) domain"/>
    <property type="match status" value="1"/>
</dbReference>
<evidence type="ECO:0000256" key="2">
    <source>
        <dbReference type="ARBA" id="ARBA00004496"/>
    </source>
</evidence>
<dbReference type="FunFam" id="3.30.70.330:FF:000091">
    <property type="entry name" value="Polyadenylate-binding protein"/>
    <property type="match status" value="1"/>
</dbReference>
<dbReference type="InterPro" id="IPR000504">
    <property type="entry name" value="RRM_dom"/>
</dbReference>
<evidence type="ECO:0000256" key="7">
    <source>
        <dbReference type="ARBA" id="ARBA00023242"/>
    </source>
</evidence>